<evidence type="ECO:0000313" key="2">
    <source>
        <dbReference type="Proteomes" id="UP001580430"/>
    </source>
</evidence>
<organism evidence="1 2">
    <name type="scientific">Paenibacillus medicaginis</name>
    <dbReference type="NCBI Taxonomy" id="1470560"/>
    <lineage>
        <taxon>Bacteria</taxon>
        <taxon>Bacillati</taxon>
        <taxon>Bacillota</taxon>
        <taxon>Bacilli</taxon>
        <taxon>Bacillales</taxon>
        <taxon>Paenibacillaceae</taxon>
        <taxon>Paenibacillus</taxon>
    </lineage>
</organism>
<comment type="caution">
    <text evidence="1">The sequence shown here is derived from an EMBL/GenBank/DDBJ whole genome shotgun (WGS) entry which is preliminary data.</text>
</comment>
<proteinExistence type="predicted"/>
<dbReference type="EMBL" id="JBHIRY010000001">
    <property type="protein sequence ID" value="MFB5758963.1"/>
    <property type="molecule type" value="Genomic_DNA"/>
</dbReference>
<gene>
    <name evidence="1" type="ORF">ACE5LO_01020</name>
</gene>
<accession>A0ABV5BUK9</accession>
<dbReference type="Proteomes" id="UP001580430">
    <property type="component" value="Unassembled WGS sequence"/>
</dbReference>
<evidence type="ECO:0000313" key="1">
    <source>
        <dbReference type="EMBL" id="MFB5758963.1"/>
    </source>
</evidence>
<protein>
    <submittedName>
        <fullName evidence="1">Uncharacterized protein</fullName>
    </submittedName>
</protein>
<reference evidence="1 2" key="1">
    <citation type="submission" date="2024-09" db="EMBL/GenBank/DDBJ databases">
        <title>Paenibacillus zeirhizospherea sp. nov., isolated from surface of the maize (Zea mays) roots in a horticulture field, Hungary.</title>
        <authorList>
            <person name="Marton D."/>
            <person name="Farkas M."/>
            <person name="Bedics A."/>
            <person name="Toth E."/>
            <person name="Tancsics A."/>
            <person name="Boka K."/>
            <person name="Marati G."/>
            <person name="Kriszt B."/>
            <person name="Cserhati M."/>
        </authorList>
    </citation>
    <scope>NUCLEOTIDE SEQUENCE [LARGE SCALE GENOMIC DNA]</scope>
    <source>
        <strain evidence="1 2">JCM 18446</strain>
    </source>
</reference>
<keyword evidence="2" id="KW-1185">Reference proteome</keyword>
<sequence length="71" mass="8370">MENEQITSYVARLVSYPHIMDGMEEIAFRLMVKKLLIPNDIKNCDNHSESEVYKNILWHLNTIDEVCEQSE</sequence>
<name>A0ABV5BUK9_9BACL</name>
<dbReference type="RefSeq" id="WP_375518215.1">
    <property type="nucleotide sequence ID" value="NZ_JBHIRY010000001.1"/>
</dbReference>